<dbReference type="SMART" id="SM00382">
    <property type="entry name" value="AAA"/>
    <property type="match status" value="1"/>
</dbReference>
<dbReference type="RefSeq" id="WP_154514289.1">
    <property type="nucleotide sequence ID" value="NZ_JAXFJJ010000062.1"/>
</dbReference>
<dbReference type="AlphaFoldDB" id="A0A844FQW0"/>
<dbReference type="InterPro" id="IPR037257">
    <property type="entry name" value="T2SS_E_N_sf"/>
</dbReference>
<evidence type="ECO:0000313" key="6">
    <source>
        <dbReference type="Proteomes" id="UP000442619"/>
    </source>
</evidence>
<name>A0A844FQW0_9FIRM</name>
<dbReference type="Pfam" id="PF00437">
    <property type="entry name" value="T2SSE"/>
    <property type="match status" value="1"/>
</dbReference>
<dbReference type="GO" id="GO:0005886">
    <property type="term" value="C:plasma membrane"/>
    <property type="evidence" value="ECO:0007669"/>
    <property type="project" value="TreeGrafter"/>
</dbReference>
<sequence length="559" mass="62688">MAKNLRIGEVLLESGAITQEQLDEALKAQKADRSKKLGQHLIDLGFVSEETMLIALSEKLGYPVISIETYQVNVDAVAKIPVELAKKYSMIAIDFKDDGNTLVVATNDPLNFYGLEDIRLVTNLHIEINLALKKDISQAIDYYYSQVSSKEAAENINENADDFVINDEDMFNSEDDDTPVVKLLNSLLLRGYNEGASDIHIEPFEDEIFIRMRIDGMLIDMMKLSIKVRDPLTVRAKILAGMDITEKRLPQDGHIIVTINNIKMNLRVSVVPTVHGEKIVMRYLNTNTPIDNGNTFGMDDKDYKKVVEMMNQPNGIIYVTGPTGSGKTTTLYLVMQSLAKRRINIETIEDPVEQQLDRINQVQVNNQAGMTFESGLRALLRQDPDIIMVGETRDAQTASISVRAAITGHLVVSTLHTNDAISTVVRLEDMGIEPYLVANSLVGVIAQRLVRKVCPYCGELVAASPEDQRIAKKKIDYVVKAKGCHMCNNTGYKGRVAVHEIIMFDHHLRKMINDRADNGAMLSYIQQNQDFRTLFDEALELVENKLTTIEELKRIVTTD</sequence>
<dbReference type="SUPFAM" id="SSF160246">
    <property type="entry name" value="EspE N-terminal domain-like"/>
    <property type="match status" value="1"/>
</dbReference>
<evidence type="ECO:0000256" key="1">
    <source>
        <dbReference type="ARBA" id="ARBA00006611"/>
    </source>
</evidence>
<dbReference type="Gene3D" id="3.40.50.300">
    <property type="entry name" value="P-loop containing nucleotide triphosphate hydrolases"/>
    <property type="match status" value="1"/>
</dbReference>
<gene>
    <name evidence="5" type="ORF">FYJ79_01945</name>
</gene>
<dbReference type="CDD" id="cd01129">
    <property type="entry name" value="PulE-GspE-like"/>
    <property type="match status" value="1"/>
</dbReference>
<protein>
    <submittedName>
        <fullName evidence="5">Type II secretion system protein GspE</fullName>
    </submittedName>
</protein>
<dbReference type="Proteomes" id="UP000442619">
    <property type="component" value="Unassembled WGS sequence"/>
</dbReference>
<dbReference type="InterPro" id="IPR001482">
    <property type="entry name" value="T2SS/T4SS_dom"/>
</dbReference>
<dbReference type="InterPro" id="IPR027417">
    <property type="entry name" value="P-loop_NTPase"/>
</dbReference>
<dbReference type="GO" id="GO:0016887">
    <property type="term" value="F:ATP hydrolysis activity"/>
    <property type="evidence" value="ECO:0007669"/>
    <property type="project" value="TreeGrafter"/>
</dbReference>
<accession>A0A844FQW0</accession>
<evidence type="ECO:0000256" key="2">
    <source>
        <dbReference type="ARBA" id="ARBA00022741"/>
    </source>
</evidence>
<feature type="domain" description="AAA+ ATPase" evidence="4">
    <location>
        <begin position="313"/>
        <end position="436"/>
    </location>
</feature>
<dbReference type="PANTHER" id="PTHR30258">
    <property type="entry name" value="TYPE II SECRETION SYSTEM PROTEIN GSPE-RELATED"/>
    <property type="match status" value="1"/>
</dbReference>
<dbReference type="Pfam" id="PF05157">
    <property type="entry name" value="MshEN"/>
    <property type="match status" value="1"/>
</dbReference>
<reference evidence="5 6" key="1">
    <citation type="submission" date="2019-08" db="EMBL/GenBank/DDBJ databases">
        <title>In-depth cultivation of the pig gut microbiome towards novel bacterial diversity and tailored functional studies.</title>
        <authorList>
            <person name="Wylensek D."/>
            <person name="Hitch T.C.A."/>
            <person name="Clavel T."/>
        </authorList>
    </citation>
    <scope>NUCLEOTIDE SEQUENCE [LARGE SCALE GENOMIC DNA]</scope>
    <source>
        <strain evidence="5 6">CA-Schmier-601-WT-3</strain>
    </source>
</reference>
<dbReference type="GO" id="GO:0005524">
    <property type="term" value="F:ATP binding"/>
    <property type="evidence" value="ECO:0007669"/>
    <property type="project" value="UniProtKB-KW"/>
</dbReference>
<evidence type="ECO:0000256" key="3">
    <source>
        <dbReference type="ARBA" id="ARBA00022840"/>
    </source>
</evidence>
<keyword evidence="6" id="KW-1185">Reference proteome</keyword>
<dbReference type="InterPro" id="IPR003593">
    <property type="entry name" value="AAA+_ATPase"/>
</dbReference>
<dbReference type="EMBL" id="VUNM01000002">
    <property type="protein sequence ID" value="MST88351.1"/>
    <property type="molecule type" value="Genomic_DNA"/>
</dbReference>
<dbReference type="Gene3D" id="3.30.450.90">
    <property type="match status" value="1"/>
</dbReference>
<dbReference type="PANTHER" id="PTHR30258:SF1">
    <property type="entry name" value="PROTEIN TRANSPORT PROTEIN HOFB HOMOLOG"/>
    <property type="match status" value="1"/>
</dbReference>
<evidence type="ECO:0000259" key="4">
    <source>
        <dbReference type="SMART" id="SM00382"/>
    </source>
</evidence>
<organism evidence="5 6">
    <name type="scientific">Sharpea porci</name>
    <dbReference type="NCBI Taxonomy" id="2652286"/>
    <lineage>
        <taxon>Bacteria</taxon>
        <taxon>Bacillati</taxon>
        <taxon>Bacillota</taxon>
        <taxon>Erysipelotrichia</taxon>
        <taxon>Erysipelotrichales</taxon>
        <taxon>Coprobacillaceae</taxon>
        <taxon>Sharpea</taxon>
    </lineage>
</organism>
<keyword evidence="3" id="KW-0067">ATP-binding</keyword>
<dbReference type="Gene3D" id="3.30.300.160">
    <property type="entry name" value="Type II secretion system, protein E, N-terminal domain"/>
    <property type="match status" value="1"/>
</dbReference>
<comment type="similarity">
    <text evidence="1">Belongs to the GSP E family.</text>
</comment>
<proteinExistence type="inferred from homology"/>
<evidence type="ECO:0000313" key="5">
    <source>
        <dbReference type="EMBL" id="MST88351.1"/>
    </source>
</evidence>
<keyword evidence="2" id="KW-0547">Nucleotide-binding</keyword>
<comment type="caution">
    <text evidence="5">The sequence shown here is derived from an EMBL/GenBank/DDBJ whole genome shotgun (WGS) entry which is preliminary data.</text>
</comment>
<dbReference type="InterPro" id="IPR007831">
    <property type="entry name" value="T2SS_GspE_N"/>
</dbReference>
<dbReference type="SUPFAM" id="SSF52540">
    <property type="entry name" value="P-loop containing nucleoside triphosphate hydrolases"/>
    <property type="match status" value="1"/>
</dbReference>